<sequence>MISAPHRHSCPRCGSALDEGPILYRCAPCDRSVYAADLDTEFHTPTHATL</sequence>
<dbReference type="RefSeq" id="WP_380761742.1">
    <property type="nucleotide sequence ID" value="NZ_JBHSRF010000089.1"/>
</dbReference>
<accession>A0ABW1NUD0</accession>
<name>A0ABW1NUD0_9ACTN</name>
<evidence type="ECO:0000313" key="1">
    <source>
        <dbReference type="EMBL" id="MFC6086495.1"/>
    </source>
</evidence>
<evidence type="ECO:0000313" key="2">
    <source>
        <dbReference type="Proteomes" id="UP001596137"/>
    </source>
</evidence>
<protein>
    <recommendedName>
        <fullName evidence="3">C2H2-type domain-containing protein</fullName>
    </recommendedName>
</protein>
<dbReference type="EMBL" id="JBHSRF010000089">
    <property type="protein sequence ID" value="MFC6086495.1"/>
    <property type="molecule type" value="Genomic_DNA"/>
</dbReference>
<reference evidence="2" key="1">
    <citation type="journal article" date="2019" name="Int. J. Syst. Evol. Microbiol.">
        <title>The Global Catalogue of Microorganisms (GCM) 10K type strain sequencing project: providing services to taxonomists for standard genome sequencing and annotation.</title>
        <authorList>
            <consortium name="The Broad Institute Genomics Platform"/>
            <consortium name="The Broad Institute Genome Sequencing Center for Infectious Disease"/>
            <person name="Wu L."/>
            <person name="Ma J."/>
        </authorList>
    </citation>
    <scope>NUCLEOTIDE SEQUENCE [LARGE SCALE GENOMIC DNA]</scope>
    <source>
        <strain evidence="2">JCM 30346</strain>
    </source>
</reference>
<comment type="caution">
    <text evidence="1">The sequence shown here is derived from an EMBL/GenBank/DDBJ whole genome shotgun (WGS) entry which is preliminary data.</text>
</comment>
<keyword evidence="2" id="KW-1185">Reference proteome</keyword>
<proteinExistence type="predicted"/>
<organism evidence="1 2">
    <name type="scientific">Sphaerisporangium aureirubrum</name>
    <dbReference type="NCBI Taxonomy" id="1544736"/>
    <lineage>
        <taxon>Bacteria</taxon>
        <taxon>Bacillati</taxon>
        <taxon>Actinomycetota</taxon>
        <taxon>Actinomycetes</taxon>
        <taxon>Streptosporangiales</taxon>
        <taxon>Streptosporangiaceae</taxon>
        <taxon>Sphaerisporangium</taxon>
    </lineage>
</organism>
<evidence type="ECO:0008006" key="3">
    <source>
        <dbReference type="Google" id="ProtNLM"/>
    </source>
</evidence>
<gene>
    <name evidence="1" type="ORF">ACFP1K_35360</name>
</gene>
<dbReference type="Proteomes" id="UP001596137">
    <property type="component" value="Unassembled WGS sequence"/>
</dbReference>